<dbReference type="GO" id="GO:0016491">
    <property type="term" value="F:oxidoreductase activity"/>
    <property type="evidence" value="ECO:0007669"/>
    <property type="project" value="UniProtKB-KW"/>
</dbReference>
<keyword evidence="4" id="KW-0408">Iron</keyword>
<organism evidence="6 7">
    <name type="scientific">Ferranicluibacter rubi</name>
    <dbReference type="NCBI Taxonomy" id="2715133"/>
    <lineage>
        <taxon>Bacteria</taxon>
        <taxon>Pseudomonadati</taxon>
        <taxon>Pseudomonadota</taxon>
        <taxon>Alphaproteobacteria</taxon>
        <taxon>Hyphomicrobiales</taxon>
        <taxon>Rhizobiaceae</taxon>
        <taxon>Ferranicluibacter</taxon>
    </lineage>
</organism>
<keyword evidence="2" id="KW-0479">Metal-binding</keyword>
<dbReference type="InterPro" id="IPR039650">
    <property type="entry name" value="HdrA-like"/>
</dbReference>
<dbReference type="Pfam" id="PF12831">
    <property type="entry name" value="FAD_oxidored"/>
    <property type="match status" value="1"/>
</dbReference>
<evidence type="ECO:0000256" key="5">
    <source>
        <dbReference type="ARBA" id="ARBA00023014"/>
    </source>
</evidence>
<evidence type="ECO:0000256" key="1">
    <source>
        <dbReference type="ARBA" id="ARBA00022485"/>
    </source>
</evidence>
<keyword evidence="3" id="KW-0560">Oxidoreductase</keyword>
<dbReference type="GO" id="GO:0046872">
    <property type="term" value="F:metal ion binding"/>
    <property type="evidence" value="ECO:0007669"/>
    <property type="project" value="UniProtKB-KW"/>
</dbReference>
<dbReference type="InterPro" id="IPR036188">
    <property type="entry name" value="FAD/NAD-bd_sf"/>
</dbReference>
<reference evidence="6" key="1">
    <citation type="submission" date="2020-03" db="EMBL/GenBank/DDBJ databases">
        <title>Ferranicluibacter endophyticum gen. nov., sp. nov., a new genus isolated from Rubus ulmifolius Schott. stem.</title>
        <authorList>
            <person name="Roca-Couso R."/>
            <person name="Flores-Felix J.D."/>
            <person name="Igual J.M."/>
            <person name="Rivas R."/>
        </authorList>
    </citation>
    <scope>NUCLEOTIDE SEQUENCE</scope>
    <source>
        <strain evidence="6">CRRU44</strain>
    </source>
</reference>
<dbReference type="PANTHER" id="PTHR43498:SF1">
    <property type="entry name" value="COB--COM HETERODISULFIDE REDUCTASE IRON-SULFUR SUBUNIT A"/>
    <property type="match status" value="1"/>
</dbReference>
<gene>
    <name evidence="6" type="ORF">G8E10_07145</name>
</gene>
<proteinExistence type="predicted"/>
<evidence type="ECO:0000256" key="3">
    <source>
        <dbReference type="ARBA" id="ARBA00023002"/>
    </source>
</evidence>
<dbReference type="SUPFAM" id="SSF51905">
    <property type="entry name" value="FAD/NAD(P)-binding domain"/>
    <property type="match status" value="1"/>
</dbReference>
<dbReference type="Gene3D" id="3.50.50.60">
    <property type="entry name" value="FAD/NAD(P)-binding domain"/>
    <property type="match status" value="1"/>
</dbReference>
<keyword evidence="7" id="KW-1185">Reference proteome</keyword>
<dbReference type="AlphaFoldDB" id="A0AA43ZCX7"/>
<sequence length="511" mass="55607">MFGSAQAAAAGCQRADVVVYGGTPGGITAAIQAARLKKSVILLEPTAHIGGLMSNGLTKTDASPRKNVYGGITAEFLAKAKAYYGTPDPIRIYFESKWAESTFNDMLATAKVNVEFGQRILKVTKVKAALTEIAMVSGNAYCATVFIDASYEGDLMFKAAVDTVIGRESRKKYGETAAGVQKLARPLVANKQILVDPYVIPGNSQSGLLPGVIGVGQKPLGSADTSMMAFNYRLCVTDTADNRIPFSKPDGYDPVQYETTARFFAAMQKAGLGIDEAYFVGRTLTVRNKLDVNSLRYFSTNVWHIGYDYTVGTEAVREQIRAKVRNHIAGLMWFGQTDPRVPESVRQYMTKFGYCADEFTDNGGLPYQMYVRQARRLIGQFVLTQKELVKKTKYKDTIGLGFYPMDEHGMIRTVLNDYVADESRESIGVGPYEIPYRAMLPKAAQVTNLIVPVAISSSHAAFTSVRVEPTFMVLGQAAGAAAALAPSGNVNKVNVNDLRKKLSAAGQILKF</sequence>
<comment type="caution">
    <text evidence="6">The sequence shown here is derived from an EMBL/GenBank/DDBJ whole genome shotgun (WGS) entry which is preliminary data.</text>
</comment>
<protein>
    <submittedName>
        <fullName evidence="6">FAD-dependent oxidoreductase</fullName>
    </submittedName>
</protein>
<dbReference type="PANTHER" id="PTHR43498">
    <property type="entry name" value="FERREDOXIN:COB-COM HETERODISULFIDE REDUCTASE SUBUNIT A"/>
    <property type="match status" value="1"/>
</dbReference>
<keyword evidence="1" id="KW-0004">4Fe-4S</keyword>
<evidence type="ECO:0000256" key="2">
    <source>
        <dbReference type="ARBA" id="ARBA00022723"/>
    </source>
</evidence>
<evidence type="ECO:0000313" key="6">
    <source>
        <dbReference type="EMBL" id="NHT75523.1"/>
    </source>
</evidence>
<evidence type="ECO:0000313" key="7">
    <source>
        <dbReference type="Proteomes" id="UP001155840"/>
    </source>
</evidence>
<accession>A0AA43ZCX7</accession>
<dbReference type="Proteomes" id="UP001155840">
    <property type="component" value="Unassembled WGS sequence"/>
</dbReference>
<name>A0AA43ZCX7_9HYPH</name>
<dbReference type="EMBL" id="JAANCM010000003">
    <property type="protein sequence ID" value="NHT75523.1"/>
    <property type="molecule type" value="Genomic_DNA"/>
</dbReference>
<dbReference type="GO" id="GO:0051539">
    <property type="term" value="F:4 iron, 4 sulfur cluster binding"/>
    <property type="evidence" value="ECO:0007669"/>
    <property type="project" value="UniProtKB-KW"/>
</dbReference>
<evidence type="ECO:0000256" key="4">
    <source>
        <dbReference type="ARBA" id="ARBA00023004"/>
    </source>
</evidence>
<dbReference type="RefSeq" id="WP_167128118.1">
    <property type="nucleotide sequence ID" value="NZ_JAANCM010000003.1"/>
</dbReference>
<keyword evidence="5" id="KW-0411">Iron-sulfur</keyword>